<keyword evidence="2" id="KW-0378">Hydrolase</keyword>
<dbReference type="SUPFAM" id="SSF51556">
    <property type="entry name" value="Metallo-dependent hydrolases"/>
    <property type="match status" value="1"/>
</dbReference>
<dbReference type="Gene3D" id="2.30.40.10">
    <property type="entry name" value="Urease, subunit C, domain 1"/>
    <property type="match status" value="1"/>
</dbReference>
<evidence type="ECO:0000313" key="3">
    <source>
        <dbReference type="Proteomes" id="UP000265801"/>
    </source>
</evidence>
<dbReference type="Proteomes" id="UP000265801">
    <property type="component" value="Unassembled WGS sequence"/>
</dbReference>
<dbReference type="RefSeq" id="WP_119547027.1">
    <property type="nucleotide sequence ID" value="NZ_QXIR01000014.1"/>
</dbReference>
<dbReference type="InterPro" id="IPR011059">
    <property type="entry name" value="Metal-dep_hydrolase_composite"/>
</dbReference>
<evidence type="ECO:0000313" key="2">
    <source>
        <dbReference type="EMBL" id="RIW33240.1"/>
    </source>
</evidence>
<reference evidence="2 3" key="1">
    <citation type="submission" date="2018-09" db="EMBL/GenBank/DDBJ databases">
        <title>Bacillus saliacetes sp. nov., isolated from Thai shrimp paste (Ka-pi).</title>
        <authorList>
            <person name="Daroonpunt R."/>
            <person name="Tanasupawat S."/>
            <person name="Yiamsombut S."/>
        </authorList>
    </citation>
    <scope>NUCLEOTIDE SEQUENCE [LARGE SCALE GENOMIC DNA]</scope>
    <source>
        <strain evidence="2 3">SKP7-4</strain>
    </source>
</reference>
<name>A0A3A1R231_9BACI</name>
<dbReference type="CDD" id="cd01300">
    <property type="entry name" value="YtcJ_like"/>
    <property type="match status" value="1"/>
</dbReference>
<dbReference type="Gene3D" id="3.10.310.70">
    <property type="match status" value="1"/>
</dbReference>
<dbReference type="SUPFAM" id="SSF51338">
    <property type="entry name" value="Composite domain of metallo-dependent hydrolases"/>
    <property type="match status" value="1"/>
</dbReference>
<gene>
    <name evidence="2" type="ORF">D3H55_11310</name>
</gene>
<dbReference type="InterPro" id="IPR013108">
    <property type="entry name" value="Amidohydro_3"/>
</dbReference>
<dbReference type="PANTHER" id="PTHR22642:SF2">
    <property type="entry name" value="PROTEIN LONG AFTER FAR-RED 3"/>
    <property type="match status" value="1"/>
</dbReference>
<comment type="caution">
    <text evidence="2">The sequence shown here is derived from an EMBL/GenBank/DDBJ whole genome shotgun (WGS) entry which is preliminary data.</text>
</comment>
<dbReference type="Pfam" id="PF07969">
    <property type="entry name" value="Amidohydro_3"/>
    <property type="match status" value="1"/>
</dbReference>
<sequence length="545" mass="61112">MKRQSADLIIKSDAIFTANTHGTIDGALAVKDGKIIAIGSEKEIEQYKSSHTKEISAFGKLVLPGFHDFHVHLWLGAMFQEYASLTSCSSEEEAAEKIARFADENPGDPWVLGFGWHHVRWPGQRLPTRHTLDRLIPDRPVFLLNEEAHSAWLNTKALEILGIDENTVEPEFGKIEKDSAGIPTGFLYETAVGLAVSAFELPPGKKARLMNAFMKKAGKCGITSVGDMLPLPGFTLGDLEEYQKYDKEDRLTVRIHFMVPLDGNLEGISYYEHFNSDKLQFSGLKQFIDGVPLTYTGFLLEPYTDRPSTKGGTIYSRETYFKWIEEADGQGYRIRLHACGDAAVRLGLDAFEHAQTINGKRDSRHAIEHIEVIHPADIPRFSKLGVLPSMQPEHLASSSLETHEYHDRLGPERINFTWPLGVLEKHGAQLVFGSDYPIVDLNPMLGIYRAVTRMHEDGTPDGGWNPQHKLSLAQALIHYTKSPAYGNFREKDLGTLEVGKKADIIILDRNLFERSTAEIKDAKVLLTIMDGKIVFKHENFALFTK</sequence>
<keyword evidence="3" id="KW-1185">Reference proteome</keyword>
<dbReference type="InterPro" id="IPR032466">
    <property type="entry name" value="Metal_Hydrolase"/>
</dbReference>
<proteinExistence type="predicted"/>
<organism evidence="2 3">
    <name type="scientific">Bacillus salacetis</name>
    <dbReference type="NCBI Taxonomy" id="2315464"/>
    <lineage>
        <taxon>Bacteria</taxon>
        <taxon>Bacillati</taxon>
        <taxon>Bacillota</taxon>
        <taxon>Bacilli</taxon>
        <taxon>Bacillales</taxon>
        <taxon>Bacillaceae</taxon>
        <taxon>Bacillus</taxon>
    </lineage>
</organism>
<dbReference type="AlphaFoldDB" id="A0A3A1R231"/>
<accession>A0A3A1R231</accession>
<feature type="domain" description="Amidohydrolase 3" evidence="1">
    <location>
        <begin position="54"/>
        <end position="535"/>
    </location>
</feature>
<dbReference type="GO" id="GO:0016810">
    <property type="term" value="F:hydrolase activity, acting on carbon-nitrogen (but not peptide) bonds"/>
    <property type="evidence" value="ECO:0007669"/>
    <property type="project" value="InterPro"/>
</dbReference>
<dbReference type="OrthoDB" id="9767366at2"/>
<dbReference type="PANTHER" id="PTHR22642">
    <property type="entry name" value="IMIDAZOLONEPROPIONASE"/>
    <property type="match status" value="1"/>
</dbReference>
<dbReference type="Gene3D" id="3.20.20.140">
    <property type="entry name" value="Metal-dependent hydrolases"/>
    <property type="match status" value="1"/>
</dbReference>
<evidence type="ECO:0000259" key="1">
    <source>
        <dbReference type="Pfam" id="PF07969"/>
    </source>
</evidence>
<protein>
    <submittedName>
        <fullName evidence="2">Amidohydrolase</fullName>
    </submittedName>
</protein>
<dbReference type="InterPro" id="IPR033932">
    <property type="entry name" value="YtcJ-like"/>
</dbReference>
<dbReference type="EMBL" id="QXIR01000014">
    <property type="protein sequence ID" value="RIW33240.1"/>
    <property type="molecule type" value="Genomic_DNA"/>
</dbReference>